<evidence type="ECO:0000313" key="1">
    <source>
        <dbReference type="EMBL" id="KKO18886.1"/>
    </source>
</evidence>
<keyword evidence="2" id="KW-1185">Reference proteome</keyword>
<proteinExistence type="predicted"/>
<comment type="caution">
    <text evidence="1">The sequence shown here is derived from an EMBL/GenBank/DDBJ whole genome shotgun (WGS) entry which is preliminary data.</text>
</comment>
<protein>
    <submittedName>
        <fullName evidence="1">Uncharacterized protein</fullName>
    </submittedName>
</protein>
<dbReference type="AlphaFoldDB" id="A0A0M2UV67"/>
<sequence length="48" mass="5357">MNLTQLIEKKLFAMLRKFPAQAIKKKCGCVDSNNPAKSHQKTVATGHM</sequence>
<dbReference type="EMBL" id="LAQJ01000230">
    <property type="protein sequence ID" value="KKO18886.1"/>
    <property type="molecule type" value="Genomic_DNA"/>
</dbReference>
<name>A0A0M2UV67_9BACT</name>
<accession>A0A0M2UV67</accession>
<dbReference type="Proteomes" id="UP000034954">
    <property type="component" value="Unassembled WGS sequence"/>
</dbReference>
<gene>
    <name evidence="1" type="ORF">BROFUL_02401</name>
</gene>
<reference evidence="1 2" key="1">
    <citation type="journal article" date="2013" name="BMC Microbiol.">
        <title>Identification of the type II cytochrome c maturation pathway in anammox bacteria by comparative genomics.</title>
        <authorList>
            <person name="Ferousi C."/>
            <person name="Speth D.R."/>
            <person name="Reimann J."/>
            <person name="Op den Camp H.J."/>
            <person name="Allen J.W."/>
            <person name="Keltjens J.T."/>
            <person name="Jetten M.S."/>
        </authorList>
    </citation>
    <scope>NUCLEOTIDE SEQUENCE [LARGE SCALE GENOMIC DNA]</scope>
    <source>
        <strain evidence="1">RU1</strain>
    </source>
</reference>
<evidence type="ECO:0000313" key="2">
    <source>
        <dbReference type="Proteomes" id="UP000034954"/>
    </source>
</evidence>
<organism evidence="1 2">
    <name type="scientific">Candidatus Brocadia fulgida</name>
    <dbReference type="NCBI Taxonomy" id="380242"/>
    <lineage>
        <taxon>Bacteria</taxon>
        <taxon>Pseudomonadati</taxon>
        <taxon>Planctomycetota</taxon>
        <taxon>Candidatus Brocadiia</taxon>
        <taxon>Candidatus Brocadiales</taxon>
        <taxon>Candidatus Brocadiaceae</taxon>
        <taxon>Candidatus Brocadia</taxon>
    </lineage>
</organism>